<proteinExistence type="predicted"/>
<keyword evidence="4" id="KW-1278">Translocase</keyword>
<evidence type="ECO:0000256" key="3">
    <source>
        <dbReference type="ARBA" id="ARBA00022840"/>
    </source>
</evidence>
<dbReference type="PANTHER" id="PTHR42794">
    <property type="entry name" value="HEMIN IMPORT ATP-BINDING PROTEIN HMUV"/>
    <property type="match status" value="1"/>
</dbReference>
<dbReference type="EMBL" id="DVLP01000302">
    <property type="protein sequence ID" value="HIT75931.1"/>
    <property type="molecule type" value="Genomic_DNA"/>
</dbReference>
<dbReference type="PROSITE" id="PS00211">
    <property type="entry name" value="ABC_TRANSPORTER_1"/>
    <property type="match status" value="1"/>
</dbReference>
<dbReference type="PANTHER" id="PTHR42794:SF1">
    <property type="entry name" value="HEMIN IMPORT ATP-BINDING PROTEIN HMUV"/>
    <property type="match status" value="1"/>
</dbReference>
<evidence type="ECO:0000259" key="5">
    <source>
        <dbReference type="PROSITE" id="PS50893"/>
    </source>
</evidence>
<dbReference type="CDD" id="cd03214">
    <property type="entry name" value="ABC_Iron-Siderophores_B12_Hemin"/>
    <property type="match status" value="1"/>
</dbReference>
<dbReference type="FunFam" id="3.40.50.300:FF:000134">
    <property type="entry name" value="Iron-enterobactin ABC transporter ATP-binding protein"/>
    <property type="match status" value="1"/>
</dbReference>
<sequence length="275" mass="29531">MTRTRPLLAVERLGVELGHRLIVDAVEFSVRAGEFVGLLGPNGAGKSTVMKAAAGLLPVRSGQVRILGADAAGLTARRRAQLLAMVPQSTDLDFSFSVGDIVAMGRHPHVGRFRAETAQDHRIVREALAEVGMDDFAGREIGSLSGGERQLVFLAKAIAQQPQVLLLDEPTSALDIRHQFATLSLVGELARRGHAVLAALHDLDLAARHCDRLLVMHRGRLVADGTPGEVVTPELLAQVYGVRADVTHSPLTERPSVTTLGLLDLDDSHPERTSR</sequence>
<dbReference type="Proteomes" id="UP000886842">
    <property type="component" value="Unassembled WGS sequence"/>
</dbReference>
<protein>
    <submittedName>
        <fullName evidence="6">Heme ABC transporter ATP-binding protein</fullName>
    </submittedName>
</protein>
<dbReference type="AlphaFoldDB" id="A0A9D1KMW7"/>
<gene>
    <name evidence="6" type="ORF">IAA98_10120</name>
</gene>
<dbReference type="InterPro" id="IPR003439">
    <property type="entry name" value="ABC_transporter-like_ATP-bd"/>
</dbReference>
<dbReference type="NCBIfam" id="NF010068">
    <property type="entry name" value="PRK13548.1"/>
    <property type="match status" value="1"/>
</dbReference>
<dbReference type="PROSITE" id="PS50893">
    <property type="entry name" value="ABC_TRANSPORTER_2"/>
    <property type="match status" value="1"/>
</dbReference>
<dbReference type="GO" id="GO:0005524">
    <property type="term" value="F:ATP binding"/>
    <property type="evidence" value="ECO:0007669"/>
    <property type="project" value="UniProtKB-KW"/>
</dbReference>
<organism evidence="6 7">
    <name type="scientific">Candidatus Avipropionibacterium avicola</name>
    <dbReference type="NCBI Taxonomy" id="2840701"/>
    <lineage>
        <taxon>Bacteria</taxon>
        <taxon>Bacillati</taxon>
        <taxon>Actinomycetota</taxon>
        <taxon>Actinomycetes</taxon>
        <taxon>Propionibacteriales</taxon>
        <taxon>Propionibacteriaceae</taxon>
        <taxon>Propionibacteriaceae incertae sedis</taxon>
        <taxon>Candidatus Avipropionibacterium</taxon>
    </lineage>
</organism>
<dbReference type="InterPro" id="IPR017871">
    <property type="entry name" value="ABC_transporter-like_CS"/>
</dbReference>
<keyword evidence="3 6" id="KW-0067">ATP-binding</keyword>
<evidence type="ECO:0000256" key="4">
    <source>
        <dbReference type="ARBA" id="ARBA00022967"/>
    </source>
</evidence>
<dbReference type="SMART" id="SM00382">
    <property type="entry name" value="AAA"/>
    <property type="match status" value="1"/>
</dbReference>
<dbReference type="InterPro" id="IPR003593">
    <property type="entry name" value="AAA+_ATPase"/>
</dbReference>
<comment type="caution">
    <text evidence="6">The sequence shown here is derived from an EMBL/GenBank/DDBJ whole genome shotgun (WGS) entry which is preliminary data.</text>
</comment>
<reference evidence="6" key="1">
    <citation type="submission" date="2020-10" db="EMBL/GenBank/DDBJ databases">
        <authorList>
            <person name="Gilroy R."/>
        </authorList>
    </citation>
    <scope>NUCLEOTIDE SEQUENCE</scope>
    <source>
        <strain evidence="6">ChiGjej1B1-24693</strain>
    </source>
</reference>
<evidence type="ECO:0000313" key="6">
    <source>
        <dbReference type="EMBL" id="HIT75931.1"/>
    </source>
</evidence>
<dbReference type="SUPFAM" id="SSF52540">
    <property type="entry name" value="P-loop containing nucleoside triphosphate hydrolases"/>
    <property type="match status" value="1"/>
</dbReference>
<dbReference type="Gene3D" id="3.40.50.300">
    <property type="entry name" value="P-loop containing nucleotide triphosphate hydrolases"/>
    <property type="match status" value="1"/>
</dbReference>
<keyword evidence="2" id="KW-0547">Nucleotide-binding</keyword>
<evidence type="ECO:0000313" key="7">
    <source>
        <dbReference type="Proteomes" id="UP000886842"/>
    </source>
</evidence>
<name>A0A9D1KMW7_9ACTN</name>
<feature type="domain" description="ABC transporter" evidence="5">
    <location>
        <begin position="8"/>
        <end position="243"/>
    </location>
</feature>
<evidence type="ECO:0000256" key="1">
    <source>
        <dbReference type="ARBA" id="ARBA00022448"/>
    </source>
</evidence>
<reference evidence="6" key="2">
    <citation type="journal article" date="2021" name="PeerJ">
        <title>Extensive microbial diversity within the chicken gut microbiome revealed by metagenomics and culture.</title>
        <authorList>
            <person name="Gilroy R."/>
            <person name="Ravi A."/>
            <person name="Getino M."/>
            <person name="Pursley I."/>
            <person name="Horton D.L."/>
            <person name="Alikhan N.F."/>
            <person name="Baker D."/>
            <person name="Gharbi K."/>
            <person name="Hall N."/>
            <person name="Watson M."/>
            <person name="Adriaenssens E.M."/>
            <person name="Foster-Nyarko E."/>
            <person name="Jarju S."/>
            <person name="Secka A."/>
            <person name="Antonio M."/>
            <person name="Oren A."/>
            <person name="Chaudhuri R.R."/>
            <person name="La Ragione R."/>
            <person name="Hildebrand F."/>
            <person name="Pallen M.J."/>
        </authorList>
    </citation>
    <scope>NUCLEOTIDE SEQUENCE</scope>
    <source>
        <strain evidence="6">ChiGjej1B1-24693</strain>
    </source>
</reference>
<dbReference type="GO" id="GO:0016887">
    <property type="term" value="F:ATP hydrolysis activity"/>
    <property type="evidence" value="ECO:0007669"/>
    <property type="project" value="InterPro"/>
</dbReference>
<dbReference type="Pfam" id="PF00005">
    <property type="entry name" value="ABC_tran"/>
    <property type="match status" value="1"/>
</dbReference>
<dbReference type="InterPro" id="IPR027417">
    <property type="entry name" value="P-loop_NTPase"/>
</dbReference>
<accession>A0A9D1KMW7</accession>
<evidence type="ECO:0000256" key="2">
    <source>
        <dbReference type="ARBA" id="ARBA00022741"/>
    </source>
</evidence>
<keyword evidence="1" id="KW-0813">Transport</keyword>